<dbReference type="GO" id="GO:0003924">
    <property type="term" value="F:GTPase activity"/>
    <property type="evidence" value="ECO:0007669"/>
    <property type="project" value="InterPro"/>
</dbReference>
<name>A0A1M6JIA2_9CLOT</name>
<dbReference type="PANTHER" id="PTHR43721">
    <property type="entry name" value="ELONGATION FACTOR TU-RELATED"/>
    <property type="match status" value="1"/>
</dbReference>
<proteinExistence type="predicted"/>
<organism evidence="10 11">
    <name type="scientific">Hathewaya proteolytica DSM 3090</name>
    <dbReference type="NCBI Taxonomy" id="1121331"/>
    <lineage>
        <taxon>Bacteria</taxon>
        <taxon>Bacillati</taxon>
        <taxon>Bacillota</taxon>
        <taxon>Clostridia</taxon>
        <taxon>Eubacteriales</taxon>
        <taxon>Clostridiaceae</taxon>
        <taxon>Hathewaya</taxon>
    </lineage>
</organism>
<feature type="domain" description="Tr-type G" evidence="9">
    <location>
        <begin position="1"/>
        <end position="174"/>
    </location>
</feature>
<dbReference type="Gene3D" id="3.40.50.300">
    <property type="entry name" value="P-loop containing nucleotide triphosphate hydrolases"/>
    <property type="match status" value="1"/>
</dbReference>
<dbReference type="CDD" id="cd04171">
    <property type="entry name" value="SelB"/>
    <property type="match status" value="1"/>
</dbReference>
<dbReference type="SUPFAM" id="SSF46785">
    <property type="entry name" value="Winged helix' DNA-binding domain"/>
    <property type="match status" value="2"/>
</dbReference>
<dbReference type="Pfam" id="PF25461">
    <property type="entry name" value="Beta-barrel_SelB"/>
    <property type="match status" value="1"/>
</dbReference>
<dbReference type="Pfam" id="PF09106">
    <property type="entry name" value="WHD_2nd_SelB"/>
    <property type="match status" value="1"/>
</dbReference>
<evidence type="ECO:0000256" key="5">
    <source>
        <dbReference type="ARBA" id="ARBA00022917"/>
    </source>
</evidence>
<dbReference type="InterPro" id="IPR015190">
    <property type="entry name" value="Elong_fac_SelB-wing-hlx_typ-2"/>
</dbReference>
<dbReference type="RefSeq" id="WP_072901316.1">
    <property type="nucleotide sequence ID" value="NZ_FRAD01000003.1"/>
</dbReference>
<dbReference type="GO" id="GO:0003746">
    <property type="term" value="F:translation elongation factor activity"/>
    <property type="evidence" value="ECO:0007669"/>
    <property type="project" value="UniProtKB-KW"/>
</dbReference>
<dbReference type="Gene3D" id="1.10.10.2770">
    <property type="match status" value="1"/>
</dbReference>
<dbReference type="GO" id="GO:0003723">
    <property type="term" value="F:RNA binding"/>
    <property type="evidence" value="ECO:0007669"/>
    <property type="project" value="InterPro"/>
</dbReference>
<dbReference type="InterPro" id="IPR036390">
    <property type="entry name" value="WH_DNA-bd_sf"/>
</dbReference>
<dbReference type="GO" id="GO:0005829">
    <property type="term" value="C:cytosol"/>
    <property type="evidence" value="ECO:0007669"/>
    <property type="project" value="TreeGrafter"/>
</dbReference>
<dbReference type="GO" id="GO:0001514">
    <property type="term" value="P:selenocysteine incorporation"/>
    <property type="evidence" value="ECO:0007669"/>
    <property type="project" value="InterPro"/>
</dbReference>
<dbReference type="OrthoDB" id="9804504at2"/>
<accession>A0A1M6JIA2</accession>
<evidence type="ECO:0000259" key="9">
    <source>
        <dbReference type="PROSITE" id="PS51722"/>
    </source>
</evidence>
<dbReference type="GO" id="GO:0005525">
    <property type="term" value="F:GTP binding"/>
    <property type="evidence" value="ECO:0007669"/>
    <property type="project" value="UniProtKB-KW"/>
</dbReference>
<comment type="function">
    <text evidence="7">Translation factor necessary for the incorporation of selenocysteine into proteins. It probably replaces EF-Tu for the insertion of selenocysteine directed by the UGA codon. SelB binds GTP and GDP.</text>
</comment>
<gene>
    <name evidence="10" type="ORF">SAMN02745248_00202</name>
</gene>
<evidence type="ECO:0000256" key="6">
    <source>
        <dbReference type="ARBA" id="ARBA00023134"/>
    </source>
</evidence>
<dbReference type="InterPro" id="IPR027417">
    <property type="entry name" value="P-loop_NTPase"/>
</dbReference>
<dbReference type="Pfam" id="PF00009">
    <property type="entry name" value="GTP_EFTU"/>
    <property type="match status" value="1"/>
</dbReference>
<dbReference type="PRINTS" id="PR00315">
    <property type="entry name" value="ELONGATNFCT"/>
</dbReference>
<reference evidence="10 11" key="1">
    <citation type="submission" date="2016-11" db="EMBL/GenBank/DDBJ databases">
        <authorList>
            <person name="Jaros S."/>
            <person name="Januszkiewicz K."/>
            <person name="Wedrychowicz H."/>
        </authorList>
    </citation>
    <scope>NUCLEOTIDE SEQUENCE [LARGE SCALE GENOMIC DNA]</scope>
    <source>
        <strain evidence="10 11">DSM 3090</strain>
    </source>
</reference>
<comment type="subcellular location">
    <subcellularLocation>
        <location evidence="1">Cytoplasm</location>
    </subcellularLocation>
</comment>
<dbReference type="PROSITE" id="PS51722">
    <property type="entry name" value="G_TR_2"/>
    <property type="match status" value="1"/>
</dbReference>
<dbReference type="STRING" id="1121331.SAMN02745248_00202"/>
<dbReference type="InterPro" id="IPR009001">
    <property type="entry name" value="Transl_elong_EF1A/Init_IF2_C"/>
</dbReference>
<dbReference type="InterPro" id="IPR031157">
    <property type="entry name" value="G_TR_CS"/>
</dbReference>
<dbReference type="Pfam" id="PF03144">
    <property type="entry name" value="GTP_EFTU_D2"/>
    <property type="match status" value="1"/>
</dbReference>
<keyword evidence="11" id="KW-1185">Reference proteome</keyword>
<keyword evidence="6" id="KW-0342">GTP-binding</keyword>
<evidence type="ECO:0000256" key="7">
    <source>
        <dbReference type="ARBA" id="ARBA00025526"/>
    </source>
</evidence>
<dbReference type="InterPro" id="IPR004535">
    <property type="entry name" value="Transl_elong_SelB"/>
</dbReference>
<evidence type="ECO:0000256" key="2">
    <source>
        <dbReference type="ARBA" id="ARBA00015953"/>
    </source>
</evidence>
<dbReference type="FunFam" id="3.40.50.300:FF:001064">
    <property type="entry name" value="Selenocysteine-specific translation elongation factor"/>
    <property type="match status" value="1"/>
</dbReference>
<dbReference type="InterPro" id="IPR057335">
    <property type="entry name" value="Beta-barrel_SelB"/>
</dbReference>
<dbReference type="CDD" id="cd15491">
    <property type="entry name" value="selB_III"/>
    <property type="match status" value="1"/>
</dbReference>
<dbReference type="NCBIfam" id="TIGR00475">
    <property type="entry name" value="selB"/>
    <property type="match status" value="1"/>
</dbReference>
<dbReference type="Proteomes" id="UP000183952">
    <property type="component" value="Unassembled WGS sequence"/>
</dbReference>
<keyword evidence="3" id="KW-0963">Cytoplasm</keyword>
<dbReference type="InterPro" id="IPR000795">
    <property type="entry name" value="T_Tr_GTP-bd_dom"/>
</dbReference>
<dbReference type="InterPro" id="IPR009000">
    <property type="entry name" value="Transl_B-barrel_sf"/>
</dbReference>
<dbReference type="SUPFAM" id="SSF52540">
    <property type="entry name" value="P-loop containing nucleoside triphosphate hydrolases"/>
    <property type="match status" value="1"/>
</dbReference>
<dbReference type="InterPro" id="IPR005225">
    <property type="entry name" value="Small_GTP-bd"/>
</dbReference>
<evidence type="ECO:0000256" key="1">
    <source>
        <dbReference type="ARBA" id="ARBA00004496"/>
    </source>
</evidence>
<dbReference type="PANTHER" id="PTHR43721:SF22">
    <property type="entry name" value="ELONGATION FACTOR TU, MITOCHONDRIAL"/>
    <property type="match status" value="1"/>
</dbReference>
<evidence type="ECO:0000313" key="11">
    <source>
        <dbReference type="Proteomes" id="UP000183952"/>
    </source>
</evidence>
<dbReference type="SUPFAM" id="SSF50447">
    <property type="entry name" value="Translation proteins"/>
    <property type="match status" value="1"/>
</dbReference>
<evidence type="ECO:0000256" key="4">
    <source>
        <dbReference type="ARBA" id="ARBA00022741"/>
    </source>
</evidence>
<dbReference type="SUPFAM" id="SSF50465">
    <property type="entry name" value="EF-Tu/eEF-1alpha/eIF2-gamma C-terminal domain"/>
    <property type="match status" value="1"/>
</dbReference>
<evidence type="ECO:0000313" key="10">
    <source>
        <dbReference type="EMBL" id="SHJ46406.1"/>
    </source>
</evidence>
<keyword evidence="5" id="KW-0648">Protein biosynthesis</keyword>
<dbReference type="CDD" id="cd03696">
    <property type="entry name" value="SelB_II"/>
    <property type="match status" value="1"/>
</dbReference>
<protein>
    <recommendedName>
        <fullName evidence="2">Selenocysteine-specific elongation factor</fullName>
    </recommendedName>
    <alternativeName>
        <fullName evidence="8">SelB translation factor</fullName>
    </alternativeName>
</protein>
<dbReference type="InterPro" id="IPR004161">
    <property type="entry name" value="EFTu-like_2"/>
</dbReference>
<dbReference type="PROSITE" id="PS00301">
    <property type="entry name" value="G_TR_1"/>
    <property type="match status" value="1"/>
</dbReference>
<dbReference type="InterPro" id="IPR036388">
    <property type="entry name" value="WH-like_DNA-bd_sf"/>
</dbReference>
<dbReference type="InterPro" id="IPR050055">
    <property type="entry name" value="EF-Tu_GTPase"/>
</dbReference>
<dbReference type="InterPro" id="IPR015191">
    <property type="entry name" value="SelB_WHD4"/>
</dbReference>
<dbReference type="Gene3D" id="2.40.30.10">
    <property type="entry name" value="Translation factors"/>
    <property type="match status" value="2"/>
</dbReference>
<dbReference type="Pfam" id="PF09107">
    <property type="entry name" value="WHD_3rd_SelB"/>
    <property type="match status" value="1"/>
</dbReference>
<dbReference type="EMBL" id="FRAD01000003">
    <property type="protein sequence ID" value="SHJ46406.1"/>
    <property type="molecule type" value="Genomic_DNA"/>
</dbReference>
<keyword evidence="4" id="KW-0547">Nucleotide-binding</keyword>
<dbReference type="NCBIfam" id="TIGR00231">
    <property type="entry name" value="small_GTP"/>
    <property type="match status" value="1"/>
</dbReference>
<dbReference type="Gene3D" id="1.10.10.10">
    <property type="entry name" value="Winged helix-like DNA-binding domain superfamily/Winged helix DNA-binding domain"/>
    <property type="match status" value="1"/>
</dbReference>
<keyword evidence="10" id="KW-0251">Elongation factor</keyword>
<evidence type="ECO:0000256" key="3">
    <source>
        <dbReference type="ARBA" id="ARBA00022490"/>
    </source>
</evidence>
<sequence>MKNVIIGTAGHIDHGKTSLIRALTGHETDTLNEEKQRGISINLGFTFFDLPSKRRAGIIDVPGHEKFIKNMLAGISGIDLVLMVIAADEGIMPQTKEHLEILQLLKVKRGIVVLTKKDMVDKEWLEVVEEDVREYLKDTFLKDAPIHKVSSKTKEGLDDLIKDIDKFTENIEGKEQYAHFRLPVDRAFTVSGFGTVITGTIIGGSVQLGQEIEIYPSKVITKVRSIQVHGESKDTAYTGQRCAINLANVKLSEVKRGCVIAEKGIMEPSMVVDCKLYYIKSMDKPFVNRQRVRLYHGTEEILCRVVLLDREELQPGEECFAQLRLESCLTCQRNDRFVIRSYSPMITIGGGSIVNPVSKKVKRYDKDFIEELTIKESGETNGIVEKVLLNISEKFPDEAMISKELGKGEENINSILEELIGQGSILKIQAMDNTCYLHRKYFENKSLEIDKYLLDYHKQNPLKIGVSKEEFKNKIFSKNMKQKIYDELLNTLREQAVVDFSQDFVFKYGFTVNLNREQQRMKDKIIKFFQEGRFNPGKYEELSKIESDKKTFKMVYDMLLSNNDLIRLNEDCVLLSEYYLEAKDIIITYIKENKIISTPTARELLNTNRKNVVAILEHMDSCKITKRVENDRVLY</sequence>
<evidence type="ECO:0000256" key="8">
    <source>
        <dbReference type="ARBA" id="ARBA00031615"/>
    </source>
</evidence>
<dbReference type="AlphaFoldDB" id="A0A1M6JIA2"/>